<evidence type="ECO:0000313" key="2">
    <source>
        <dbReference type="Proteomes" id="UP001229421"/>
    </source>
</evidence>
<name>A0AAD8JY52_TARER</name>
<reference evidence="1" key="1">
    <citation type="journal article" date="2023" name="bioRxiv">
        <title>Improved chromosome-level genome assembly for marigold (Tagetes erecta).</title>
        <authorList>
            <person name="Jiang F."/>
            <person name="Yuan L."/>
            <person name="Wang S."/>
            <person name="Wang H."/>
            <person name="Xu D."/>
            <person name="Wang A."/>
            <person name="Fan W."/>
        </authorList>
    </citation>
    <scope>NUCLEOTIDE SEQUENCE</scope>
    <source>
        <strain evidence="1">WSJ</strain>
        <tissue evidence="1">Leaf</tissue>
    </source>
</reference>
<sequence>MDLFIRLHVETLATNPFSSLVSYNHCPTSAYFNILRQLLNLSLLVIPATGSDSSKDSKTLTSTNPKVQLRVPYESTYVVPVPQETLVKPTKMVLVKVISVLHRNIYSTSIKLTIGVNGSN</sequence>
<gene>
    <name evidence="1" type="ORF">QVD17_38161</name>
</gene>
<dbReference type="EMBL" id="JAUHHV010000010">
    <property type="protein sequence ID" value="KAK1411606.1"/>
    <property type="molecule type" value="Genomic_DNA"/>
</dbReference>
<protein>
    <submittedName>
        <fullName evidence="1">Uncharacterized protein</fullName>
    </submittedName>
</protein>
<keyword evidence="2" id="KW-1185">Reference proteome</keyword>
<proteinExistence type="predicted"/>
<accession>A0AAD8JY52</accession>
<comment type="caution">
    <text evidence="1">The sequence shown here is derived from an EMBL/GenBank/DDBJ whole genome shotgun (WGS) entry which is preliminary data.</text>
</comment>
<evidence type="ECO:0000313" key="1">
    <source>
        <dbReference type="EMBL" id="KAK1411606.1"/>
    </source>
</evidence>
<organism evidence="1 2">
    <name type="scientific">Tagetes erecta</name>
    <name type="common">African marigold</name>
    <dbReference type="NCBI Taxonomy" id="13708"/>
    <lineage>
        <taxon>Eukaryota</taxon>
        <taxon>Viridiplantae</taxon>
        <taxon>Streptophyta</taxon>
        <taxon>Embryophyta</taxon>
        <taxon>Tracheophyta</taxon>
        <taxon>Spermatophyta</taxon>
        <taxon>Magnoliopsida</taxon>
        <taxon>eudicotyledons</taxon>
        <taxon>Gunneridae</taxon>
        <taxon>Pentapetalae</taxon>
        <taxon>asterids</taxon>
        <taxon>campanulids</taxon>
        <taxon>Asterales</taxon>
        <taxon>Asteraceae</taxon>
        <taxon>Asteroideae</taxon>
        <taxon>Heliantheae alliance</taxon>
        <taxon>Tageteae</taxon>
        <taxon>Tagetes</taxon>
    </lineage>
</organism>
<dbReference type="AlphaFoldDB" id="A0AAD8JY52"/>
<dbReference type="Proteomes" id="UP001229421">
    <property type="component" value="Unassembled WGS sequence"/>
</dbReference>